<dbReference type="Gene3D" id="3.30.1370.10">
    <property type="entry name" value="K Homology domain, type 1"/>
    <property type="match status" value="3"/>
</dbReference>
<evidence type="ECO:0000313" key="5">
    <source>
        <dbReference type="EMBL" id="KAK1766754.1"/>
    </source>
</evidence>
<dbReference type="InterPro" id="IPR036612">
    <property type="entry name" value="KH_dom_type_1_sf"/>
</dbReference>
<accession>A0AAJ0FLJ8</accession>
<keyword evidence="6" id="KW-1185">Reference proteome</keyword>
<protein>
    <submittedName>
        <fullName evidence="5">KH domain-containing protein</fullName>
    </submittedName>
</protein>
<dbReference type="AlphaFoldDB" id="A0AAJ0FLJ8"/>
<name>A0AAJ0FLJ8_9PEZI</name>
<dbReference type="EMBL" id="MU839010">
    <property type="protein sequence ID" value="KAK1766754.1"/>
    <property type="molecule type" value="Genomic_DNA"/>
</dbReference>
<dbReference type="SMART" id="SM00322">
    <property type="entry name" value="KH"/>
    <property type="match status" value="4"/>
</dbReference>
<dbReference type="InterPro" id="IPR004087">
    <property type="entry name" value="KH_dom"/>
</dbReference>
<feature type="domain" description="K Homology" evidence="4">
    <location>
        <begin position="640"/>
        <end position="707"/>
    </location>
</feature>
<dbReference type="GO" id="GO:0003729">
    <property type="term" value="F:mRNA binding"/>
    <property type="evidence" value="ECO:0007669"/>
    <property type="project" value="TreeGrafter"/>
</dbReference>
<dbReference type="PROSITE" id="PS50084">
    <property type="entry name" value="KH_TYPE_1"/>
    <property type="match status" value="1"/>
</dbReference>
<dbReference type="GeneID" id="85316331"/>
<feature type="domain" description="K Homology" evidence="4">
    <location>
        <begin position="485"/>
        <end position="544"/>
    </location>
</feature>
<reference evidence="5" key="1">
    <citation type="submission" date="2023-06" db="EMBL/GenBank/DDBJ databases">
        <title>Genome-scale phylogeny and comparative genomics of the fungal order Sordariales.</title>
        <authorList>
            <consortium name="Lawrence Berkeley National Laboratory"/>
            <person name="Hensen N."/>
            <person name="Bonometti L."/>
            <person name="Westerberg I."/>
            <person name="Brannstrom I.O."/>
            <person name="Guillou S."/>
            <person name="Cros-Aarteil S."/>
            <person name="Calhoun S."/>
            <person name="Haridas S."/>
            <person name="Kuo A."/>
            <person name="Mondo S."/>
            <person name="Pangilinan J."/>
            <person name="Riley R."/>
            <person name="Labutti K."/>
            <person name="Andreopoulos B."/>
            <person name="Lipzen A."/>
            <person name="Chen C."/>
            <person name="Yanf M."/>
            <person name="Daum C."/>
            <person name="Ng V."/>
            <person name="Clum A."/>
            <person name="Steindorff A."/>
            <person name="Ohm R."/>
            <person name="Martin F."/>
            <person name="Silar P."/>
            <person name="Natvig D."/>
            <person name="Lalanne C."/>
            <person name="Gautier V."/>
            <person name="Ament-Velasquez S.L."/>
            <person name="Kruys A."/>
            <person name="Hutchinson M.I."/>
            <person name="Powell A.J."/>
            <person name="Barry K."/>
            <person name="Miller A.N."/>
            <person name="Grigoriev I.V."/>
            <person name="Debuchy R."/>
            <person name="Gladieux P."/>
            <person name="Thoren M.H."/>
            <person name="Johannesson H."/>
        </authorList>
    </citation>
    <scope>NUCLEOTIDE SEQUENCE</scope>
    <source>
        <strain evidence="5">8032-3</strain>
    </source>
</reference>
<keyword evidence="1" id="KW-0677">Repeat</keyword>
<dbReference type="Proteomes" id="UP001244011">
    <property type="component" value="Unassembled WGS sequence"/>
</dbReference>
<dbReference type="CDD" id="cd22453">
    <property type="entry name" value="KH-I_MUG60_like"/>
    <property type="match status" value="1"/>
</dbReference>
<gene>
    <name evidence="5" type="ORF">QBC33DRAFT_87345</name>
</gene>
<comment type="caution">
    <text evidence="5">The sequence shown here is derived from an EMBL/GenBank/DDBJ whole genome shotgun (WGS) entry which is preliminary data.</text>
</comment>
<feature type="region of interest" description="Disordered" evidence="3">
    <location>
        <begin position="860"/>
        <end position="884"/>
    </location>
</feature>
<evidence type="ECO:0000256" key="2">
    <source>
        <dbReference type="PROSITE-ProRule" id="PRU00117"/>
    </source>
</evidence>
<feature type="domain" description="K Homology" evidence="4">
    <location>
        <begin position="244"/>
        <end position="341"/>
    </location>
</feature>
<feature type="compositionally biased region" description="Polar residues" evidence="3">
    <location>
        <begin position="952"/>
        <end position="969"/>
    </location>
</feature>
<feature type="region of interest" description="Disordered" evidence="3">
    <location>
        <begin position="900"/>
        <end position="979"/>
    </location>
</feature>
<dbReference type="InterPro" id="IPR056553">
    <property type="entry name" value="KH_Mug60-KHD4"/>
</dbReference>
<sequence>MNKLANMRHWSERMSPNFGMSRPNMGMPGINPHQKITPQGAPPITPTQPVDTSIHYSFNVPFASELAGPDTEDILYATADAVMRWTHPEDAPDDVPVFELPVHAHNLAHLRKICKEISQTQLVIDAHVLSTVPKHARGQVTTVCLSGTPDMVHNTRETILNETPLSLRCTTVDVEGDLVCDLAAGVLKKPVTDVLDDISVYCGVDIFLLGPKLTPVVDGLNGDVELRRDQRWRVAIYGDLLSSEHAKTRVLIHIDRLLGRIVDGLKLELSLHQLVCGRNRKNIKLIESTTNTAIYFPPPFSQMYRYCPPNAKRRDPQEIFITGENPQSIEMAKIKLREVFNQLRIYVKDVALPSAKIDNILLSRMDKVRKILEANGTFILFPPLASRQTAVRVQATENLHAERTVRELMALVGQFYTSSWWISQPETRQFPSPNDIRTMLGDICANSDADVCFDKLTFAITGSDEAVKSALMVISHIKFVAQSQYQIRVKIELANEHKEFVSGKKNGKINKIMGQSNVQIMFDNFGEYNFNIDVVAQNYESMKQGLGLVEQEMPASISFHVPDQYHKRIIGIGGQHIQRIMKKHSVFVKFSNAMDRGGMGREDDDNRVDNVICRTPARNAQNLELVKTEILEMVDRVDSEVTAQVVNVDRLYHRQLLTRLAEIEALEKKWNCKIVFPSTEQASDEVTITGPQWQVPMCVDEFLGMVPDNHELVLARSPPLIKFLESPEFVHSIVPKLKKQHEVDVTVHEIAEERTEEGGPTVTLLWTFTRNHAGELRDAIDFLQAQITTGGVEPVVVRGSLPRPKSDTFEDSLPFFDSKLLQHAPASIATDSPTKPSFDDVARERSTIFDRLRKPGSMSTISSFLDRRKNSSHSANNSLFKGSSNVSKSSLISIESTRSFNADRNPWNDSGVNLPEEDNPWPARAFVSNGNGADHKLAIPQPGDVTPRHNTRQSADSGRPSTSHSTNSGYPGPHLGPFR</sequence>
<dbReference type="SUPFAM" id="SSF54791">
    <property type="entry name" value="Eukaryotic type KH-domain (KH-domain type I)"/>
    <property type="match status" value="3"/>
</dbReference>
<dbReference type="Pfam" id="PF24563">
    <property type="entry name" value="KH_Mug60-KHD4"/>
    <property type="match status" value="1"/>
</dbReference>
<dbReference type="PANTHER" id="PTHR10627">
    <property type="entry name" value="SCP160"/>
    <property type="match status" value="1"/>
</dbReference>
<dbReference type="GO" id="GO:0005737">
    <property type="term" value="C:cytoplasm"/>
    <property type="evidence" value="ECO:0007669"/>
    <property type="project" value="TreeGrafter"/>
</dbReference>
<dbReference type="RefSeq" id="XP_060282967.1">
    <property type="nucleotide sequence ID" value="XM_060433144.1"/>
</dbReference>
<keyword evidence="2" id="KW-0694">RNA-binding</keyword>
<evidence type="ECO:0000313" key="6">
    <source>
        <dbReference type="Proteomes" id="UP001244011"/>
    </source>
</evidence>
<proteinExistence type="predicted"/>
<dbReference type="InterPro" id="IPR004088">
    <property type="entry name" value="KH_dom_type_1"/>
</dbReference>
<feature type="domain" description="K Homology" evidence="4">
    <location>
        <begin position="553"/>
        <end position="635"/>
    </location>
</feature>
<dbReference type="Pfam" id="PF00013">
    <property type="entry name" value="KH_1"/>
    <property type="match status" value="2"/>
</dbReference>
<evidence type="ECO:0000259" key="4">
    <source>
        <dbReference type="SMART" id="SM00322"/>
    </source>
</evidence>
<evidence type="ECO:0000256" key="3">
    <source>
        <dbReference type="SAM" id="MobiDB-lite"/>
    </source>
</evidence>
<evidence type="ECO:0000256" key="1">
    <source>
        <dbReference type="ARBA" id="ARBA00022737"/>
    </source>
</evidence>
<dbReference type="PANTHER" id="PTHR10627:SF76">
    <property type="entry name" value="KH DOMAIN-CONTAINING PROTEIN YLL032C"/>
    <property type="match status" value="1"/>
</dbReference>
<organism evidence="5 6">
    <name type="scientific">Phialemonium atrogriseum</name>
    <dbReference type="NCBI Taxonomy" id="1093897"/>
    <lineage>
        <taxon>Eukaryota</taxon>
        <taxon>Fungi</taxon>
        <taxon>Dikarya</taxon>
        <taxon>Ascomycota</taxon>
        <taxon>Pezizomycotina</taxon>
        <taxon>Sordariomycetes</taxon>
        <taxon>Sordariomycetidae</taxon>
        <taxon>Cephalothecales</taxon>
        <taxon>Cephalothecaceae</taxon>
        <taxon>Phialemonium</taxon>
    </lineage>
</organism>